<dbReference type="AlphaFoldDB" id="A0A0F9A993"/>
<evidence type="ECO:0000313" key="1">
    <source>
        <dbReference type="EMBL" id="KKK94730.1"/>
    </source>
</evidence>
<accession>A0A0F9A993</accession>
<sequence length="441" mass="47577">FFRRKLLEDVYKIGAMQEWQDRQERSEAGYFGRLNIEAQNVVGEFADAGTGMLEAAKDLSKFAFGKSRSPDDVKFTRGLERAQASRALTLARMSGDTSEDPNVSQIDTEGALGSFIRGLSKPGSEGAAGMAPDMAAGLAAMSAGGPAASIAYWTARQTPESREDFIEMGVTPGKAAALGLGTSALVGALEQIIPDPTGTIKGKGISRQVIQGLIKKIEQTSGKKFGHILTRKIASRAAGTVARLAGEDFEEGVQAAVDEAIKYNVAARDDDIEDRDIRDIGRKAAEAMIEAGPGLVVLGGAGGMANFSTDVKNFKRKAAGLKQSKMETEIMRFAQSGETPSRTQWAKWGGLAEEGFSMKNRKSGVKAIAQRLGENARVRTVIEGHTPTEQQWKDWGFDPEEGRTAEDRKESLFAKFRKGYAAEQAEKKIVEEMEARDIQVA</sequence>
<proteinExistence type="predicted"/>
<gene>
    <name evidence="1" type="ORF">LCGC14_2679920</name>
</gene>
<protein>
    <submittedName>
        <fullName evidence="1">Uncharacterized protein</fullName>
    </submittedName>
</protein>
<feature type="non-terminal residue" evidence="1">
    <location>
        <position position="1"/>
    </location>
</feature>
<dbReference type="EMBL" id="LAZR01047218">
    <property type="protein sequence ID" value="KKK94730.1"/>
    <property type="molecule type" value="Genomic_DNA"/>
</dbReference>
<feature type="non-terminal residue" evidence="1">
    <location>
        <position position="441"/>
    </location>
</feature>
<name>A0A0F9A993_9ZZZZ</name>
<organism evidence="1">
    <name type="scientific">marine sediment metagenome</name>
    <dbReference type="NCBI Taxonomy" id="412755"/>
    <lineage>
        <taxon>unclassified sequences</taxon>
        <taxon>metagenomes</taxon>
        <taxon>ecological metagenomes</taxon>
    </lineage>
</organism>
<comment type="caution">
    <text evidence="1">The sequence shown here is derived from an EMBL/GenBank/DDBJ whole genome shotgun (WGS) entry which is preliminary data.</text>
</comment>
<reference evidence="1" key="1">
    <citation type="journal article" date="2015" name="Nature">
        <title>Complex archaea that bridge the gap between prokaryotes and eukaryotes.</title>
        <authorList>
            <person name="Spang A."/>
            <person name="Saw J.H."/>
            <person name="Jorgensen S.L."/>
            <person name="Zaremba-Niedzwiedzka K."/>
            <person name="Martijn J."/>
            <person name="Lind A.E."/>
            <person name="van Eijk R."/>
            <person name="Schleper C."/>
            <person name="Guy L."/>
            <person name="Ettema T.J."/>
        </authorList>
    </citation>
    <scope>NUCLEOTIDE SEQUENCE</scope>
</reference>